<dbReference type="EMBL" id="KN846959">
    <property type="protein sequence ID" value="KIW67301.1"/>
    <property type="molecule type" value="Genomic_DNA"/>
</dbReference>
<name>A0A0D2CQ72_9EURO</name>
<keyword evidence="2" id="KW-0472">Membrane</keyword>
<feature type="transmembrane region" description="Helical" evidence="2">
    <location>
        <begin position="138"/>
        <end position="161"/>
    </location>
</feature>
<feature type="region of interest" description="Disordered" evidence="1">
    <location>
        <begin position="27"/>
        <end position="53"/>
    </location>
</feature>
<feature type="transmembrane region" description="Helical" evidence="2">
    <location>
        <begin position="73"/>
        <end position="97"/>
    </location>
</feature>
<feature type="transmembrane region" description="Helical" evidence="2">
    <location>
        <begin position="220"/>
        <end position="240"/>
    </location>
</feature>
<organism evidence="3 4">
    <name type="scientific">Phialophora macrospora</name>
    <dbReference type="NCBI Taxonomy" id="1851006"/>
    <lineage>
        <taxon>Eukaryota</taxon>
        <taxon>Fungi</taxon>
        <taxon>Dikarya</taxon>
        <taxon>Ascomycota</taxon>
        <taxon>Pezizomycotina</taxon>
        <taxon>Eurotiomycetes</taxon>
        <taxon>Chaetothyriomycetidae</taxon>
        <taxon>Chaetothyriales</taxon>
        <taxon>Herpotrichiellaceae</taxon>
        <taxon>Phialophora</taxon>
    </lineage>
</organism>
<accession>A0A0D2CQ72</accession>
<proteinExistence type="predicted"/>
<feature type="transmembrane region" description="Helical" evidence="2">
    <location>
        <begin position="571"/>
        <end position="593"/>
    </location>
</feature>
<evidence type="ECO:0000313" key="4">
    <source>
        <dbReference type="Proteomes" id="UP000054266"/>
    </source>
</evidence>
<dbReference type="STRING" id="5601.A0A0D2CQ72"/>
<protein>
    <submittedName>
        <fullName evidence="3">Uncharacterized protein</fullName>
    </submittedName>
</protein>
<gene>
    <name evidence="3" type="ORF">PV04_06565</name>
</gene>
<reference evidence="3 4" key="1">
    <citation type="submission" date="2015-01" db="EMBL/GenBank/DDBJ databases">
        <title>The Genome Sequence of Capronia semiimmersa CBS27337.</title>
        <authorList>
            <consortium name="The Broad Institute Genomics Platform"/>
            <person name="Cuomo C."/>
            <person name="de Hoog S."/>
            <person name="Gorbushina A."/>
            <person name="Stielow B."/>
            <person name="Teixiera M."/>
            <person name="Abouelleil A."/>
            <person name="Chapman S.B."/>
            <person name="Priest M."/>
            <person name="Young S.K."/>
            <person name="Wortman J."/>
            <person name="Nusbaum C."/>
            <person name="Birren B."/>
        </authorList>
    </citation>
    <scope>NUCLEOTIDE SEQUENCE [LARGE SCALE GENOMIC DNA]</scope>
    <source>
        <strain evidence="3 4">CBS 27337</strain>
    </source>
</reference>
<keyword evidence="2" id="KW-1133">Transmembrane helix</keyword>
<sequence length="676" mass="73177">MDHLQPETPSQYYQTLRQHGLQFQNEVPLQGRKRPHRRYESLASQEDIHSERKLGQQIPATTAKRRHSGGKRVIFASLALIVVPMMGLASLLLGLVLSNNVDKPVDRRSSGSLTLNLRSEFDADAYYVDFNPTTLVTIASWSSTVAPLLAVSAMILVSFPLAQSLKANSQMSGAELPTPFQFSLLLDSLSAGITPLWNALSYQRWPHKEGAMASNVRNALMVLATFTALGYTIAGVDTWLHLVMEAVNIELADVQIPAQALGRGLPDGACSNQTAVDFDAGDCIITVAETSVFLKGANEAARVMSNTSTTNAVYDMYINDTHFAYLGPAENPSNLDYRAESLAIHTECRQMGKQCNLGLNQSGTSESFHCTDAFYGDLAQPIINGDATDSVTGLAFRSAGIVFYQDAGLTQLANQSTETESFLTRPSNPHHLAAWAKVELGATDEQTADGNVVMPTHGGTSWLLNCSATAYQITYDFVNGSLQHATAELANGSVGTLLNAGNYYGFGKVALETAAYSSSQYNDTAQMADSWARAYSRTAMALGSGVMAARADLEEQVRSTKLVSRVPKAPLYTLVGLNTVYAILGVVLAWLALSSNPSETNELREKLSTAGLVAVCFEGARAERLVDNKREMFAEYEGASSGRVGVEENFYHGGYVFRLRQGLQKAATYRFAGNAR</sequence>
<evidence type="ECO:0000256" key="2">
    <source>
        <dbReference type="SAM" id="Phobius"/>
    </source>
</evidence>
<evidence type="ECO:0000313" key="3">
    <source>
        <dbReference type="EMBL" id="KIW67301.1"/>
    </source>
</evidence>
<dbReference type="Proteomes" id="UP000054266">
    <property type="component" value="Unassembled WGS sequence"/>
</dbReference>
<dbReference type="HOGENOM" id="CLU_019655_1_0_1"/>
<keyword evidence="2" id="KW-0812">Transmembrane</keyword>
<dbReference type="AlphaFoldDB" id="A0A0D2CQ72"/>
<evidence type="ECO:0000256" key="1">
    <source>
        <dbReference type="SAM" id="MobiDB-lite"/>
    </source>
</evidence>
<keyword evidence="4" id="KW-1185">Reference proteome</keyword>